<name>A0A6G0YJU1_APHCR</name>
<gene>
    <name evidence="1" type="ORF">FWK35_00030100</name>
</gene>
<dbReference type="Proteomes" id="UP000478052">
    <property type="component" value="Unassembled WGS sequence"/>
</dbReference>
<dbReference type="AlphaFoldDB" id="A0A6G0YJU1"/>
<sequence>MHHGIALDLHEFARPFPKFVRHRFARKTQFSMSGARETTGFPPSCPWKIEFSGQTGAIQISGTVVRIHANYVLNIGVKNLENLKWVGFGKPGDLLVELQRHSQDSTLLVEAISKVMENSRAVKALEKMEKIAILDMDEQVEEDDIVASLGATYGISAAAIKVESLLSVSRGQKIGFVKVPIAMVAKVLDVGRLRVGYTNCRIRIWEKRKRCGNDDHKAVVCKFSRNKCEEFGIITKLRQAKPSIVEADQSILEDIERDPGRKDDIRQHD</sequence>
<reference evidence="1 2" key="1">
    <citation type="submission" date="2019-08" db="EMBL/GenBank/DDBJ databases">
        <title>Whole genome of Aphis craccivora.</title>
        <authorList>
            <person name="Voronova N.V."/>
            <person name="Shulinski R.S."/>
            <person name="Bandarenka Y.V."/>
            <person name="Zhorov D.G."/>
            <person name="Warner D."/>
        </authorList>
    </citation>
    <scope>NUCLEOTIDE SEQUENCE [LARGE SCALE GENOMIC DNA]</scope>
    <source>
        <strain evidence="1">180601</strain>
        <tissue evidence="1">Whole Body</tissue>
    </source>
</reference>
<dbReference type="OrthoDB" id="6615185at2759"/>
<evidence type="ECO:0000313" key="2">
    <source>
        <dbReference type="Proteomes" id="UP000478052"/>
    </source>
</evidence>
<protein>
    <submittedName>
        <fullName evidence="1">Histone H2B</fullName>
    </submittedName>
</protein>
<feature type="non-terminal residue" evidence="1">
    <location>
        <position position="269"/>
    </location>
</feature>
<comment type="caution">
    <text evidence="1">The sequence shown here is derived from an EMBL/GenBank/DDBJ whole genome shotgun (WGS) entry which is preliminary data.</text>
</comment>
<proteinExistence type="predicted"/>
<keyword evidence="2" id="KW-1185">Reference proteome</keyword>
<dbReference type="EMBL" id="VUJU01003623">
    <property type="protein sequence ID" value="KAF0757287.1"/>
    <property type="molecule type" value="Genomic_DNA"/>
</dbReference>
<accession>A0A6G0YJU1</accession>
<organism evidence="1 2">
    <name type="scientific">Aphis craccivora</name>
    <name type="common">Cowpea aphid</name>
    <dbReference type="NCBI Taxonomy" id="307492"/>
    <lineage>
        <taxon>Eukaryota</taxon>
        <taxon>Metazoa</taxon>
        <taxon>Ecdysozoa</taxon>
        <taxon>Arthropoda</taxon>
        <taxon>Hexapoda</taxon>
        <taxon>Insecta</taxon>
        <taxon>Pterygota</taxon>
        <taxon>Neoptera</taxon>
        <taxon>Paraneoptera</taxon>
        <taxon>Hemiptera</taxon>
        <taxon>Sternorrhyncha</taxon>
        <taxon>Aphidomorpha</taxon>
        <taxon>Aphidoidea</taxon>
        <taxon>Aphididae</taxon>
        <taxon>Aphidini</taxon>
        <taxon>Aphis</taxon>
        <taxon>Aphis</taxon>
    </lineage>
</organism>
<evidence type="ECO:0000313" key="1">
    <source>
        <dbReference type="EMBL" id="KAF0757287.1"/>
    </source>
</evidence>